<keyword evidence="10" id="KW-0511">Multifunctional enzyme</keyword>
<dbReference type="EMBL" id="QXFV01000181">
    <property type="protein sequence ID" value="KAE9046747.1"/>
    <property type="molecule type" value="Genomic_DNA"/>
</dbReference>
<feature type="domain" description="Integrase catalytic" evidence="12">
    <location>
        <begin position="1"/>
        <end position="112"/>
    </location>
</feature>
<dbReference type="Proteomes" id="UP000429607">
    <property type="component" value="Unassembled WGS sequence"/>
</dbReference>
<evidence type="ECO:0000313" key="13">
    <source>
        <dbReference type="EMBL" id="KAE9046747.1"/>
    </source>
</evidence>
<dbReference type="GO" id="GO:0015074">
    <property type="term" value="P:DNA integration"/>
    <property type="evidence" value="ECO:0007669"/>
    <property type="project" value="UniProtKB-KW"/>
</dbReference>
<dbReference type="InterPro" id="IPR039537">
    <property type="entry name" value="Retrotran_Ty1/copia-like"/>
</dbReference>
<evidence type="ECO:0000256" key="9">
    <source>
        <dbReference type="ARBA" id="ARBA00023172"/>
    </source>
</evidence>
<evidence type="ECO:0000256" key="8">
    <source>
        <dbReference type="ARBA" id="ARBA00022932"/>
    </source>
</evidence>
<keyword evidence="3" id="KW-0255">Endonuclease</keyword>
<comment type="caution">
    <text evidence="13">The sequence shown here is derived from an EMBL/GenBank/DDBJ whole genome shotgun (WGS) entry which is preliminary data.</text>
</comment>
<evidence type="ECO:0000259" key="12">
    <source>
        <dbReference type="PROSITE" id="PS50994"/>
    </source>
</evidence>
<keyword evidence="5" id="KW-0460">Magnesium</keyword>
<dbReference type="GO" id="GO:0003964">
    <property type="term" value="F:RNA-directed DNA polymerase activity"/>
    <property type="evidence" value="ECO:0007669"/>
    <property type="project" value="UniProtKB-KW"/>
</dbReference>
<dbReference type="InterPro" id="IPR013103">
    <property type="entry name" value="RVT_2"/>
</dbReference>
<gene>
    <name evidence="13" type="ORF">PR001_g4435</name>
</gene>
<feature type="region of interest" description="Disordered" evidence="11">
    <location>
        <begin position="227"/>
        <end position="260"/>
    </location>
</feature>
<organism evidence="13 14">
    <name type="scientific">Phytophthora rubi</name>
    <dbReference type="NCBI Taxonomy" id="129364"/>
    <lineage>
        <taxon>Eukaryota</taxon>
        <taxon>Sar</taxon>
        <taxon>Stramenopiles</taxon>
        <taxon>Oomycota</taxon>
        <taxon>Peronosporomycetes</taxon>
        <taxon>Peronosporales</taxon>
        <taxon>Peronosporaceae</taxon>
        <taxon>Phytophthora</taxon>
    </lineage>
</organism>
<keyword evidence="9" id="KW-0233">DNA recombination</keyword>
<dbReference type="GO" id="GO:0046872">
    <property type="term" value="F:metal ion binding"/>
    <property type="evidence" value="ECO:0007669"/>
    <property type="project" value="UniProtKB-KW"/>
</dbReference>
<evidence type="ECO:0000256" key="7">
    <source>
        <dbReference type="ARBA" id="ARBA00022918"/>
    </source>
</evidence>
<dbReference type="GO" id="GO:0016787">
    <property type="term" value="F:hydrolase activity"/>
    <property type="evidence" value="ECO:0007669"/>
    <property type="project" value="UniProtKB-KW"/>
</dbReference>
<evidence type="ECO:0000256" key="10">
    <source>
        <dbReference type="ARBA" id="ARBA00023268"/>
    </source>
</evidence>
<dbReference type="InterPro" id="IPR001584">
    <property type="entry name" value="Integrase_cat-core"/>
</dbReference>
<dbReference type="InterPro" id="IPR036397">
    <property type="entry name" value="RNaseH_sf"/>
</dbReference>
<evidence type="ECO:0000256" key="4">
    <source>
        <dbReference type="ARBA" id="ARBA00022801"/>
    </source>
</evidence>
<keyword evidence="4" id="KW-0378">Hydrolase</keyword>
<evidence type="ECO:0000256" key="2">
    <source>
        <dbReference type="ARBA" id="ARBA00022723"/>
    </source>
</evidence>
<keyword evidence="8" id="KW-0239">DNA-directed DNA polymerase</keyword>
<name>A0A6A3NYY2_9STRA</name>
<dbReference type="InterPro" id="IPR057670">
    <property type="entry name" value="SH3_retrovirus"/>
</dbReference>
<dbReference type="PANTHER" id="PTHR42648:SF11">
    <property type="entry name" value="TRANSPOSON TY4-P GAG-POL POLYPROTEIN"/>
    <property type="match status" value="1"/>
</dbReference>
<reference evidence="13 14" key="1">
    <citation type="submission" date="2018-09" db="EMBL/GenBank/DDBJ databases">
        <title>Genomic investigation of the strawberry pathogen Phytophthora fragariae indicates pathogenicity is determined by transcriptional variation in three key races.</title>
        <authorList>
            <person name="Adams T.M."/>
            <person name="Armitage A.D."/>
            <person name="Sobczyk M.K."/>
            <person name="Bates H.J."/>
            <person name="Dunwell J.M."/>
            <person name="Nellist C.F."/>
            <person name="Harrison R.J."/>
        </authorList>
    </citation>
    <scope>NUCLEOTIDE SEQUENCE [LARGE SCALE GENOMIC DNA]</scope>
    <source>
        <strain evidence="13 14">SCRP249</strain>
    </source>
</reference>
<keyword evidence="1" id="KW-0540">Nuclease</keyword>
<keyword evidence="8" id="KW-0548">Nucleotidyltransferase</keyword>
<protein>
    <recommendedName>
        <fullName evidence="12">Integrase catalytic domain-containing protein</fullName>
    </recommendedName>
</protein>
<keyword evidence="7" id="KW-0695">RNA-directed DNA polymerase</keyword>
<evidence type="ECO:0000256" key="6">
    <source>
        <dbReference type="ARBA" id="ARBA00022908"/>
    </source>
</evidence>
<dbReference type="InterPro" id="IPR012337">
    <property type="entry name" value="RNaseH-like_sf"/>
</dbReference>
<evidence type="ECO:0000256" key="11">
    <source>
        <dbReference type="SAM" id="MobiDB-lite"/>
    </source>
</evidence>
<keyword evidence="2" id="KW-0479">Metal-binding</keyword>
<evidence type="ECO:0000313" key="14">
    <source>
        <dbReference type="Proteomes" id="UP000429607"/>
    </source>
</evidence>
<evidence type="ECO:0000256" key="3">
    <source>
        <dbReference type="ARBA" id="ARBA00022759"/>
    </source>
</evidence>
<keyword evidence="6" id="KW-0229">DNA integration</keyword>
<dbReference type="CDD" id="cd09272">
    <property type="entry name" value="RNase_HI_RT_Ty1"/>
    <property type="match status" value="1"/>
</dbReference>
<dbReference type="GO" id="GO:0003887">
    <property type="term" value="F:DNA-directed DNA polymerase activity"/>
    <property type="evidence" value="ECO:0007669"/>
    <property type="project" value="UniProtKB-KW"/>
</dbReference>
<proteinExistence type="predicted"/>
<dbReference type="PROSITE" id="PS50994">
    <property type="entry name" value="INTEGRASE"/>
    <property type="match status" value="1"/>
</dbReference>
<sequence length="539" mass="60956">MVNLIVRLEKQHVINRVTFDQDVEFVNKKMKGFLTDHSIELRPTNAYTPKENSLVEKQNGNLMNKVRAIREATGLSESLWGEVLMFVVEVDNMSSTKALPDMTPYQKLTGMKPDVSKLYVCRCVVFAHVPKKKRASKLSPKVAPTLFLSYSQSSLGYRLLNLRTGDLVERRDVSFREDITVDSKYVENLLARRYYGSQVIIPDIISFVRLPVNAVIDTVHLPDKVSEDADTYGDDDGHYADKGRPKKRRRVAPTDSSSDESEDLKFRQCVFDSGIYYREGTSGIVYLTVYVDDIIIAAKSSDIEIVVRELSAKFEVKILGQVRHLLGMEINFEPGVILCMSQTAYVERIAVRFRMEQAKAVRSPQMHNDRMPEIEKDKSKINDAALLYREMIGSLQYVVACARPDMANVVRCLGKYNGAFTRETYTMAKRAIRYLIGTKHFSLVYRSTIAPPLLTAFSDADHAICKGTSRSTTGFVLQLNGYTWMWKSKQQRRVTTNTCASELMAASDTLAVEPSRADRVRRASRTGRYGLAPVALKLA</sequence>
<evidence type="ECO:0000256" key="5">
    <source>
        <dbReference type="ARBA" id="ARBA00022842"/>
    </source>
</evidence>
<evidence type="ECO:0000256" key="1">
    <source>
        <dbReference type="ARBA" id="ARBA00022722"/>
    </source>
</evidence>
<dbReference type="PANTHER" id="PTHR42648">
    <property type="entry name" value="TRANSPOSASE, PUTATIVE-RELATED"/>
    <property type="match status" value="1"/>
</dbReference>
<dbReference type="SUPFAM" id="SSF53098">
    <property type="entry name" value="Ribonuclease H-like"/>
    <property type="match status" value="1"/>
</dbReference>
<dbReference type="AlphaFoldDB" id="A0A6A3NYY2"/>
<dbReference type="Pfam" id="PF07727">
    <property type="entry name" value="RVT_2"/>
    <property type="match status" value="1"/>
</dbReference>
<dbReference type="Pfam" id="PF25597">
    <property type="entry name" value="SH3_retrovirus"/>
    <property type="match status" value="1"/>
</dbReference>
<dbReference type="GO" id="GO:0006310">
    <property type="term" value="P:DNA recombination"/>
    <property type="evidence" value="ECO:0007669"/>
    <property type="project" value="UniProtKB-KW"/>
</dbReference>
<dbReference type="GO" id="GO:0004519">
    <property type="term" value="F:endonuclease activity"/>
    <property type="evidence" value="ECO:0007669"/>
    <property type="project" value="UniProtKB-KW"/>
</dbReference>
<keyword evidence="8" id="KW-0808">Transferase</keyword>
<dbReference type="GO" id="GO:0003676">
    <property type="term" value="F:nucleic acid binding"/>
    <property type="evidence" value="ECO:0007669"/>
    <property type="project" value="InterPro"/>
</dbReference>
<accession>A0A6A3NYY2</accession>
<dbReference type="Gene3D" id="3.30.420.10">
    <property type="entry name" value="Ribonuclease H-like superfamily/Ribonuclease H"/>
    <property type="match status" value="1"/>
</dbReference>